<dbReference type="Pfam" id="PF13621">
    <property type="entry name" value="Cupin_8"/>
    <property type="match status" value="1"/>
</dbReference>
<dbReference type="EMBL" id="JADWYS010000001">
    <property type="protein sequence ID" value="MBG9389085.1"/>
    <property type="molecule type" value="Genomic_DNA"/>
</dbReference>
<dbReference type="GO" id="GO:0043565">
    <property type="term" value="F:sequence-specific DNA binding"/>
    <property type="evidence" value="ECO:0007669"/>
    <property type="project" value="TreeGrafter"/>
</dbReference>
<evidence type="ECO:0000313" key="3">
    <source>
        <dbReference type="Proteomes" id="UP000651050"/>
    </source>
</evidence>
<dbReference type="PROSITE" id="PS51184">
    <property type="entry name" value="JMJC"/>
    <property type="match status" value="1"/>
</dbReference>
<gene>
    <name evidence="2" type="ORF">I5803_13700</name>
</gene>
<organism evidence="2 3">
    <name type="scientific">Caenimonas aquaedulcis</name>
    <dbReference type="NCBI Taxonomy" id="2793270"/>
    <lineage>
        <taxon>Bacteria</taxon>
        <taxon>Pseudomonadati</taxon>
        <taxon>Pseudomonadota</taxon>
        <taxon>Betaproteobacteria</taxon>
        <taxon>Burkholderiales</taxon>
        <taxon>Comamonadaceae</taxon>
        <taxon>Caenimonas</taxon>
    </lineage>
</organism>
<feature type="domain" description="JmjC" evidence="1">
    <location>
        <begin position="112"/>
        <end position="279"/>
    </location>
</feature>
<keyword evidence="3" id="KW-1185">Reference proteome</keyword>
<dbReference type="InterPro" id="IPR003347">
    <property type="entry name" value="JmjC_dom"/>
</dbReference>
<accession>A0A931H629</accession>
<comment type="caution">
    <text evidence="2">The sequence shown here is derived from an EMBL/GenBank/DDBJ whole genome shotgun (WGS) entry which is preliminary data.</text>
</comment>
<protein>
    <submittedName>
        <fullName evidence="2">Cupin-like domain-containing protein</fullName>
    </submittedName>
</protein>
<dbReference type="GO" id="GO:0005737">
    <property type="term" value="C:cytoplasm"/>
    <property type="evidence" value="ECO:0007669"/>
    <property type="project" value="TreeGrafter"/>
</dbReference>
<dbReference type="AlphaFoldDB" id="A0A931H629"/>
<dbReference type="SUPFAM" id="SSF51197">
    <property type="entry name" value="Clavaminate synthase-like"/>
    <property type="match status" value="1"/>
</dbReference>
<evidence type="ECO:0000313" key="2">
    <source>
        <dbReference type="EMBL" id="MBG9389085.1"/>
    </source>
</evidence>
<dbReference type="Gene3D" id="2.60.120.650">
    <property type="entry name" value="Cupin"/>
    <property type="match status" value="1"/>
</dbReference>
<sequence>MKRVAIERRSGMDPAEFTRHCLADGGRPVIVTDAMNEWAALRQWTLPYFLDRYGSDLVPVSLGLSSSVAKMTKLSAFIGHLLQPGSELPGFWIDSASGKPLRTDPEVGRASFYLIDWYAFEKHPELFEAISPPAYFVADWERALGAPLREAVRWVSGRETTSLYVGAGGALSPLHRDFWNTHATLAQILGRKRVMLFSPADTPAMYEGRVDPEQPDLAAFPLLHEATMHEAVIGPGDMLFIPAGWWHCVRALDNAVTVSHNFFNETNFGDHLAGLLRGLPRLAEGLQRNPQWKLGP</sequence>
<dbReference type="RefSeq" id="WP_196986901.1">
    <property type="nucleotide sequence ID" value="NZ_JADWYS010000001.1"/>
</dbReference>
<dbReference type="Proteomes" id="UP000651050">
    <property type="component" value="Unassembled WGS sequence"/>
</dbReference>
<evidence type="ECO:0000259" key="1">
    <source>
        <dbReference type="PROSITE" id="PS51184"/>
    </source>
</evidence>
<dbReference type="InterPro" id="IPR050910">
    <property type="entry name" value="JMJD6_ArgDemeth/LysHydrox"/>
</dbReference>
<name>A0A931H629_9BURK</name>
<dbReference type="GO" id="GO:0016706">
    <property type="term" value="F:2-oxoglutarate-dependent dioxygenase activity"/>
    <property type="evidence" value="ECO:0007669"/>
    <property type="project" value="TreeGrafter"/>
</dbReference>
<reference evidence="2" key="1">
    <citation type="submission" date="2020-11" db="EMBL/GenBank/DDBJ databases">
        <title>Bacterial whole genome sequence for Caenimonas sp. DR4.4.</title>
        <authorList>
            <person name="Le V."/>
            <person name="Ko S.-R."/>
            <person name="Ahn C.-Y."/>
            <person name="Oh H.-M."/>
        </authorList>
    </citation>
    <scope>NUCLEOTIDE SEQUENCE</scope>
    <source>
        <strain evidence="2">DR4.4</strain>
    </source>
</reference>
<dbReference type="PANTHER" id="PTHR12480:SF6">
    <property type="entry name" value="2-OXOGLUTARATE AND IRON-DEPENDENT OXYGENASE JMJD4"/>
    <property type="match status" value="1"/>
</dbReference>
<dbReference type="PANTHER" id="PTHR12480">
    <property type="entry name" value="ARGININE DEMETHYLASE AND LYSYL-HYDROXYLASE JMJD"/>
    <property type="match status" value="1"/>
</dbReference>
<dbReference type="GO" id="GO:0045905">
    <property type="term" value="P:positive regulation of translational termination"/>
    <property type="evidence" value="ECO:0007669"/>
    <property type="project" value="TreeGrafter"/>
</dbReference>
<proteinExistence type="predicted"/>
<dbReference type="InterPro" id="IPR041667">
    <property type="entry name" value="Cupin_8"/>
</dbReference>
<dbReference type="SMART" id="SM00558">
    <property type="entry name" value="JmjC"/>
    <property type="match status" value="1"/>
</dbReference>